<dbReference type="InterPro" id="IPR050564">
    <property type="entry name" value="F420-G6PD/mer"/>
</dbReference>
<keyword evidence="1" id="KW-0560">Oxidoreductase</keyword>
<evidence type="ECO:0000313" key="4">
    <source>
        <dbReference type="Proteomes" id="UP000234966"/>
    </source>
</evidence>
<evidence type="ECO:0000313" key="3">
    <source>
        <dbReference type="EMBL" id="PMB48389.1"/>
    </source>
</evidence>
<proteinExistence type="predicted"/>
<evidence type="ECO:0000259" key="2">
    <source>
        <dbReference type="Pfam" id="PF00296"/>
    </source>
</evidence>
<dbReference type="PANTHER" id="PTHR43244:SF1">
    <property type="entry name" value="5,10-METHYLENETETRAHYDROMETHANOPTERIN REDUCTASE"/>
    <property type="match status" value="1"/>
</dbReference>
<protein>
    <submittedName>
        <fullName evidence="3">5,10-methylene tetrahydromethanopterin reductase</fullName>
    </submittedName>
</protein>
<accession>A0A2N6MNR0</accession>
<dbReference type="InterPro" id="IPR036661">
    <property type="entry name" value="Luciferase-like_sf"/>
</dbReference>
<dbReference type="SUPFAM" id="SSF51679">
    <property type="entry name" value="Bacterial luciferase-like"/>
    <property type="match status" value="1"/>
</dbReference>
<comment type="caution">
    <text evidence="3">The sequence shown here is derived from an EMBL/GenBank/DDBJ whole genome shotgun (WGS) entry which is preliminary data.</text>
</comment>
<dbReference type="Proteomes" id="UP000234966">
    <property type="component" value="Unassembled WGS sequence"/>
</dbReference>
<name>A0A2N6MNR0_9CYAN</name>
<feature type="domain" description="Luciferase-like" evidence="2">
    <location>
        <begin position="8"/>
        <end position="304"/>
    </location>
</feature>
<sequence length="337" mass="36361">MSFEISVAFQTDKRASEYVRLAKLVNEYDFDAVTVYCDLPFHPSFMPLALMAPHITRARIGVSAVPPSRIPPLDIAANGALLEDLAPGRAYIGIARGAWLEQHGITEDKPPVVAIREAVEVVRYLWAGRTEGYQGRVYRLAPHVRATYPLPERDIPILIGTWGEKLCAVAGELASEVKVGGSANPDIVPVIQRYIAAGEQKAGRPLGSVGVVMGAVSVIDDDRDAAREAARRAVALYLPVVAPLDPTVEVEPELIDRLKQHADRGEFEAGARLVSDDLLDKFAFSGDADDIIDHALRLKAAGAARVEFGTPHGLNAPDAGLHLLGKHVLPALRRAAM</sequence>
<reference evidence="3 4" key="1">
    <citation type="submission" date="2017-07" db="EMBL/GenBank/DDBJ databases">
        <title>Genomes of Fischerella (Mastigocladus) sp. strains.</title>
        <authorList>
            <person name="Miller S.R."/>
        </authorList>
    </citation>
    <scope>NUCLEOTIDE SEQUENCE [LARGE SCALE GENOMIC DNA]</scope>
    <source>
        <strain evidence="3 4">CCMEE 5330</strain>
    </source>
</reference>
<dbReference type="InterPro" id="IPR011251">
    <property type="entry name" value="Luciferase-like_dom"/>
</dbReference>
<gene>
    <name evidence="3" type="ORF">CEN41_01300</name>
</gene>
<dbReference type="Pfam" id="PF00296">
    <property type="entry name" value="Bac_luciferase"/>
    <property type="match status" value="1"/>
</dbReference>
<evidence type="ECO:0000256" key="1">
    <source>
        <dbReference type="ARBA" id="ARBA00023002"/>
    </source>
</evidence>
<dbReference type="GO" id="GO:0016705">
    <property type="term" value="F:oxidoreductase activity, acting on paired donors, with incorporation or reduction of molecular oxygen"/>
    <property type="evidence" value="ECO:0007669"/>
    <property type="project" value="InterPro"/>
</dbReference>
<dbReference type="EMBL" id="NMQI01000029">
    <property type="protein sequence ID" value="PMB48389.1"/>
    <property type="molecule type" value="Genomic_DNA"/>
</dbReference>
<dbReference type="PANTHER" id="PTHR43244">
    <property type="match status" value="1"/>
</dbReference>
<dbReference type="CDD" id="cd01097">
    <property type="entry name" value="Tetrahydromethanopterin_reductase"/>
    <property type="match status" value="1"/>
</dbReference>
<dbReference type="Gene3D" id="3.20.20.30">
    <property type="entry name" value="Luciferase-like domain"/>
    <property type="match status" value="1"/>
</dbReference>
<dbReference type="AlphaFoldDB" id="A0A2N6MNR0"/>
<organism evidence="3 4">
    <name type="scientific">Fischerella thermalis CCMEE 5330</name>
    <dbReference type="NCBI Taxonomy" id="2019670"/>
    <lineage>
        <taxon>Bacteria</taxon>
        <taxon>Bacillati</taxon>
        <taxon>Cyanobacteriota</taxon>
        <taxon>Cyanophyceae</taxon>
        <taxon>Nostocales</taxon>
        <taxon>Hapalosiphonaceae</taxon>
        <taxon>Fischerella</taxon>
    </lineage>
</organism>